<keyword evidence="6 8" id="KW-0275">Fatty acid biosynthesis</keyword>
<gene>
    <name evidence="10" type="ORF">EI71_01735</name>
</gene>
<dbReference type="PRINTS" id="PR01071">
    <property type="entry name" value="ACOABIOTINCC"/>
</dbReference>
<comment type="function">
    <text evidence="8">This protein is a component of the acetyl coenzyme A carboxylase complex; first, biotin carboxylase catalyzes the carboxylation of the carrier protein and then the transcarboxylase transfers the carboxyl group to form malonyl-CoA.</text>
</comment>
<dbReference type="SUPFAM" id="SSF51230">
    <property type="entry name" value="Single hybrid motif"/>
    <property type="match status" value="1"/>
</dbReference>
<dbReference type="RefSeq" id="WP_119016814.1">
    <property type="nucleotide sequence ID" value="NZ_QXEV01000028.1"/>
</dbReference>
<dbReference type="InParanoid" id="A0A397QYD9"/>
<name>A0A397QYD9_9MOLU</name>
<dbReference type="PROSITE" id="PS50968">
    <property type="entry name" value="BIOTINYL_LIPOYL"/>
    <property type="match status" value="1"/>
</dbReference>
<comment type="caution">
    <text evidence="10">The sequence shown here is derived from an EMBL/GenBank/DDBJ whole genome shotgun (WGS) entry which is preliminary data.</text>
</comment>
<dbReference type="GO" id="GO:0003989">
    <property type="term" value="F:acetyl-CoA carboxylase activity"/>
    <property type="evidence" value="ECO:0007669"/>
    <property type="project" value="InterPro"/>
</dbReference>
<dbReference type="InterPro" id="IPR011053">
    <property type="entry name" value="Single_hybrid_motif"/>
</dbReference>
<dbReference type="Gene3D" id="2.40.50.100">
    <property type="match status" value="1"/>
</dbReference>
<dbReference type="OrthoDB" id="9811735at2"/>
<evidence type="ECO:0000256" key="2">
    <source>
        <dbReference type="ARBA" id="ARBA00017562"/>
    </source>
</evidence>
<proteinExistence type="predicted"/>
<evidence type="ECO:0000256" key="3">
    <source>
        <dbReference type="ARBA" id="ARBA00022516"/>
    </source>
</evidence>
<keyword evidence="4 8" id="KW-0276">Fatty acid metabolism</keyword>
<evidence type="ECO:0000313" key="10">
    <source>
        <dbReference type="EMBL" id="RIA64955.1"/>
    </source>
</evidence>
<evidence type="ECO:0000256" key="7">
    <source>
        <dbReference type="ARBA" id="ARBA00023267"/>
    </source>
</evidence>
<dbReference type="FunCoup" id="A0A397QYD9">
    <property type="interactions" value="144"/>
</dbReference>
<dbReference type="FunFam" id="2.40.50.100:FF:000003">
    <property type="entry name" value="Acetyl-CoA carboxylase biotin carboxyl carrier protein"/>
    <property type="match status" value="1"/>
</dbReference>
<dbReference type="AlphaFoldDB" id="A0A397QYD9"/>
<dbReference type="CDD" id="cd06850">
    <property type="entry name" value="biotinyl_domain"/>
    <property type="match status" value="1"/>
</dbReference>
<dbReference type="PANTHER" id="PTHR45266">
    <property type="entry name" value="OXALOACETATE DECARBOXYLASE ALPHA CHAIN"/>
    <property type="match status" value="1"/>
</dbReference>
<evidence type="ECO:0000259" key="9">
    <source>
        <dbReference type="PROSITE" id="PS50968"/>
    </source>
</evidence>
<feature type="domain" description="Lipoyl-binding" evidence="9">
    <location>
        <begin position="55"/>
        <end position="139"/>
    </location>
</feature>
<evidence type="ECO:0000256" key="4">
    <source>
        <dbReference type="ARBA" id="ARBA00022832"/>
    </source>
</evidence>
<evidence type="ECO:0000256" key="8">
    <source>
        <dbReference type="RuleBase" id="RU364072"/>
    </source>
</evidence>
<evidence type="ECO:0000313" key="11">
    <source>
        <dbReference type="Proteomes" id="UP000266506"/>
    </source>
</evidence>
<evidence type="ECO:0000256" key="6">
    <source>
        <dbReference type="ARBA" id="ARBA00023160"/>
    </source>
</evidence>
<keyword evidence="11" id="KW-1185">Reference proteome</keyword>
<protein>
    <recommendedName>
        <fullName evidence="2 8">Biotin carboxyl carrier protein of acetyl-CoA carboxylase</fullName>
    </recommendedName>
</protein>
<sequence>MNLEEIEKLMKLLENSTLSYLEIEENGIKIKLDKNSGVREVSKPNVDETTNSLPKEVVNAPVGKEITAPLVGTFHQAPYKDAKPFVEVGQKVKKGQKLCIVEAMKVMNEITSPYDGTILEIKVKENDVVEFGKTLFIIGD</sequence>
<accession>A0A397QYD9</accession>
<reference evidence="10 11" key="1">
    <citation type="submission" date="2018-08" db="EMBL/GenBank/DDBJ databases">
        <title>Genomic Encyclopedia of Archaeal and Bacterial Type Strains, Phase II (KMG-II): from individual species to whole genera.</title>
        <authorList>
            <person name="Goeker M."/>
        </authorList>
    </citation>
    <scope>NUCLEOTIDE SEQUENCE [LARGE SCALE GENOMIC DNA]</scope>
    <source>
        <strain evidence="10 11">ATCC 27112</strain>
    </source>
</reference>
<dbReference type="EMBL" id="QXEV01000028">
    <property type="protein sequence ID" value="RIA64955.1"/>
    <property type="molecule type" value="Genomic_DNA"/>
</dbReference>
<dbReference type="GO" id="GO:0009317">
    <property type="term" value="C:acetyl-CoA carboxylase complex"/>
    <property type="evidence" value="ECO:0007669"/>
    <property type="project" value="InterPro"/>
</dbReference>
<keyword evidence="3 8" id="KW-0444">Lipid biosynthesis</keyword>
<dbReference type="PROSITE" id="PS00188">
    <property type="entry name" value="BIOTIN"/>
    <property type="match status" value="1"/>
</dbReference>
<dbReference type="InterPro" id="IPR001249">
    <property type="entry name" value="AcCoA_biotinCC"/>
</dbReference>
<dbReference type="Proteomes" id="UP000266506">
    <property type="component" value="Unassembled WGS sequence"/>
</dbReference>
<comment type="pathway">
    <text evidence="1 8">Lipid metabolism; fatty acid biosynthesis.</text>
</comment>
<dbReference type="NCBIfam" id="TIGR00531">
    <property type="entry name" value="BCCP"/>
    <property type="match status" value="1"/>
</dbReference>
<dbReference type="PANTHER" id="PTHR45266:SF3">
    <property type="entry name" value="OXALOACETATE DECARBOXYLASE ALPHA CHAIN"/>
    <property type="match status" value="1"/>
</dbReference>
<dbReference type="UniPathway" id="UPA00094"/>
<dbReference type="InterPro" id="IPR001882">
    <property type="entry name" value="Biotin_BS"/>
</dbReference>
<dbReference type="Pfam" id="PF00364">
    <property type="entry name" value="Biotin_lipoyl"/>
    <property type="match status" value="1"/>
</dbReference>
<dbReference type="GO" id="GO:0006633">
    <property type="term" value="P:fatty acid biosynthetic process"/>
    <property type="evidence" value="ECO:0007669"/>
    <property type="project" value="UniProtKB-UniPathway"/>
</dbReference>
<keyword evidence="5 8" id="KW-0443">Lipid metabolism</keyword>
<evidence type="ECO:0000256" key="5">
    <source>
        <dbReference type="ARBA" id="ARBA00023098"/>
    </source>
</evidence>
<dbReference type="InterPro" id="IPR050709">
    <property type="entry name" value="Biotin_Carboxyl_Carrier/Decarb"/>
</dbReference>
<evidence type="ECO:0000256" key="1">
    <source>
        <dbReference type="ARBA" id="ARBA00005194"/>
    </source>
</evidence>
<keyword evidence="7 8" id="KW-0092">Biotin</keyword>
<organism evidence="10 11">
    <name type="scientific">Anaeroplasma bactoclasticum</name>
    <dbReference type="NCBI Taxonomy" id="2088"/>
    <lineage>
        <taxon>Bacteria</taxon>
        <taxon>Bacillati</taxon>
        <taxon>Mycoplasmatota</taxon>
        <taxon>Mollicutes</taxon>
        <taxon>Anaeroplasmatales</taxon>
        <taxon>Anaeroplasmataceae</taxon>
        <taxon>Anaeroplasma</taxon>
    </lineage>
</organism>
<dbReference type="InterPro" id="IPR000089">
    <property type="entry name" value="Biotin_lipoyl"/>
</dbReference>